<comment type="caution">
    <text evidence="8">The sequence shown here is derived from an EMBL/GenBank/DDBJ whole genome shotgun (WGS) entry which is preliminary data.</text>
</comment>
<feature type="region of interest" description="Disordered" evidence="4">
    <location>
        <begin position="1"/>
        <end position="42"/>
    </location>
</feature>
<dbReference type="GO" id="GO:0008658">
    <property type="term" value="F:penicillin binding"/>
    <property type="evidence" value="ECO:0007669"/>
    <property type="project" value="InterPro"/>
</dbReference>
<dbReference type="PANTHER" id="PTHR30627">
    <property type="entry name" value="PEPTIDOGLYCAN D,D-TRANSPEPTIDASE"/>
    <property type="match status" value="1"/>
</dbReference>
<evidence type="ECO:0000259" key="6">
    <source>
        <dbReference type="Pfam" id="PF00905"/>
    </source>
</evidence>
<dbReference type="GO" id="GO:0071555">
    <property type="term" value="P:cell wall organization"/>
    <property type="evidence" value="ECO:0007669"/>
    <property type="project" value="TreeGrafter"/>
</dbReference>
<keyword evidence="5" id="KW-0812">Transmembrane</keyword>
<dbReference type="GO" id="GO:0051301">
    <property type="term" value="P:cell division"/>
    <property type="evidence" value="ECO:0007669"/>
    <property type="project" value="UniProtKB-KW"/>
</dbReference>
<dbReference type="InterPro" id="IPR036138">
    <property type="entry name" value="PBP_dimer_sf"/>
</dbReference>
<evidence type="ECO:0000313" key="8">
    <source>
        <dbReference type="EMBL" id="MBB3115045.1"/>
    </source>
</evidence>
<gene>
    <name evidence="8" type="ORF">FHU32_000233</name>
</gene>
<evidence type="ECO:0000259" key="7">
    <source>
        <dbReference type="Pfam" id="PF03717"/>
    </source>
</evidence>
<dbReference type="Pfam" id="PF00905">
    <property type="entry name" value="Transpeptidase"/>
    <property type="match status" value="1"/>
</dbReference>
<proteinExistence type="inferred from homology"/>
<evidence type="ECO:0000256" key="3">
    <source>
        <dbReference type="ARBA" id="ARBA00023136"/>
    </source>
</evidence>
<dbReference type="Gene3D" id="3.40.710.10">
    <property type="entry name" value="DD-peptidase/beta-lactamase superfamily"/>
    <property type="match status" value="1"/>
</dbReference>
<feature type="domain" description="Penicillin-binding protein dimerisation" evidence="7">
    <location>
        <begin position="100"/>
        <end position="268"/>
    </location>
</feature>
<feature type="transmembrane region" description="Helical" evidence="5">
    <location>
        <begin position="60"/>
        <end position="77"/>
    </location>
</feature>
<keyword evidence="5" id="KW-1133">Transmembrane helix</keyword>
<dbReference type="AlphaFoldDB" id="A0A8H9Y6P1"/>
<dbReference type="EMBL" id="JACHWT010000001">
    <property type="protein sequence ID" value="MBB3115045.1"/>
    <property type="molecule type" value="Genomic_DNA"/>
</dbReference>
<accession>A0A8H9Y6P1</accession>
<name>A0A8H9Y6P1_9CORY</name>
<reference evidence="8" key="1">
    <citation type="submission" date="2020-08" db="EMBL/GenBank/DDBJ databases">
        <title>Sequencing the genomes of 1000 actinobacteria strains.</title>
        <authorList>
            <person name="Klenk H.-P."/>
        </authorList>
    </citation>
    <scope>NUCLEOTIDE SEQUENCE</scope>
    <source>
        <strain evidence="8">DSM 20582</strain>
    </source>
</reference>
<dbReference type="InterPro" id="IPR005311">
    <property type="entry name" value="PBP_dimer"/>
</dbReference>
<dbReference type="InterPro" id="IPR001460">
    <property type="entry name" value="PCN-bd_Tpept"/>
</dbReference>
<evidence type="ECO:0000313" key="9">
    <source>
        <dbReference type="Proteomes" id="UP000612712"/>
    </source>
</evidence>
<dbReference type="Proteomes" id="UP000612712">
    <property type="component" value="Unassembled WGS sequence"/>
</dbReference>
<evidence type="ECO:0000256" key="2">
    <source>
        <dbReference type="ARBA" id="ARBA00007171"/>
    </source>
</evidence>
<dbReference type="SUPFAM" id="SSF56519">
    <property type="entry name" value="Penicillin binding protein dimerisation domain"/>
    <property type="match status" value="1"/>
</dbReference>
<dbReference type="GO" id="GO:0005886">
    <property type="term" value="C:plasma membrane"/>
    <property type="evidence" value="ECO:0007669"/>
    <property type="project" value="TreeGrafter"/>
</dbReference>
<evidence type="ECO:0000256" key="5">
    <source>
        <dbReference type="SAM" id="Phobius"/>
    </source>
</evidence>
<dbReference type="Gene3D" id="3.90.1310.10">
    <property type="entry name" value="Penicillin-binding protein 2a (Domain 2)"/>
    <property type="match status" value="1"/>
</dbReference>
<comment type="similarity">
    <text evidence="2">Belongs to the transpeptidase family.</text>
</comment>
<dbReference type="Gene3D" id="3.30.450.330">
    <property type="match status" value="1"/>
</dbReference>
<dbReference type="Pfam" id="PF03717">
    <property type="entry name" value="PBP_dimer"/>
    <property type="match status" value="1"/>
</dbReference>
<evidence type="ECO:0000256" key="4">
    <source>
        <dbReference type="SAM" id="MobiDB-lite"/>
    </source>
</evidence>
<organism evidence="8 9">
    <name type="scientific">Corynebacterium bovis DSM 20582 = CIP 54.80</name>
    <dbReference type="NCBI Taxonomy" id="927655"/>
    <lineage>
        <taxon>Bacteria</taxon>
        <taxon>Bacillati</taxon>
        <taxon>Actinomycetota</taxon>
        <taxon>Actinomycetes</taxon>
        <taxon>Mycobacteriales</taxon>
        <taxon>Corynebacteriaceae</taxon>
        <taxon>Corynebacterium</taxon>
    </lineage>
</organism>
<keyword evidence="3 5" id="KW-0472">Membrane</keyword>
<dbReference type="InterPro" id="IPR050515">
    <property type="entry name" value="Beta-lactam/transpept"/>
</dbReference>
<dbReference type="PANTHER" id="PTHR30627:SF1">
    <property type="entry name" value="PEPTIDOGLYCAN D,D-TRANSPEPTIDASE FTSI"/>
    <property type="match status" value="1"/>
</dbReference>
<evidence type="ECO:0000256" key="1">
    <source>
        <dbReference type="ARBA" id="ARBA00004370"/>
    </source>
</evidence>
<dbReference type="SUPFAM" id="SSF56601">
    <property type="entry name" value="beta-lactamase/transpeptidase-like"/>
    <property type="match status" value="1"/>
</dbReference>
<feature type="domain" description="Penicillin-binding protein transpeptidase" evidence="6">
    <location>
        <begin position="312"/>
        <end position="629"/>
    </location>
</feature>
<dbReference type="InterPro" id="IPR012338">
    <property type="entry name" value="Beta-lactam/transpept-like"/>
</dbReference>
<keyword evidence="8" id="KW-0131">Cell cycle</keyword>
<keyword evidence="8" id="KW-0132">Cell division</keyword>
<sequence>MSPTSDGQRPRRPHHQPQRRQPTGRTARPQRPRPSRTPDRNSWMIVDASAPALTRRLRHVFILIVIIVLAVVVRLAWVQLVTGPSLAAQAEAQRTAVITEPAHRGTITDRNGRDLAYTMEARLLSVHPKTLRSFMQERHDLDPDTVPGPDDRIDQIVRELPGRLEASGVRVNGDDLRKKLTADDTYEVLARTVDPDVAEAIVTDFPEITAERQDIRKYPNGAVAENVIGKISTDNEGQFGLELSQDGKLQGVNGSRTVDVAGGGYVIPGSTRDEHPPVDGASYRLTLDVDAQTYIQQQVQQAKEKSLAESASAVVLDAHTGQVVSMATSDTINPEGDLEKQLARGKVFGDRTVSDAFEPGSVGKVITASAAIEEGKTTPDEVLQVPGSIEMSGVTVRDAWEHGVAPFTTTGVFGKSSNVGTLMLAQRVGEDSFGDYLHRFGIGQATGIGLPSETSGYVPDRNQWSGGTFANLPIGQGMSMSLLQMTSIYQAIANDGVRVEPRIISGITGPDGTEEPVAAPGETRVVSPETARTVRSMFRSVVQKDPTGVQQGSGSPASIEGYQITGKTGTAQQIDPRTKAYSNSNYWITFAGIAPADDPRFVVGIMLDKPQRGTDGGGGQSAAPLFHDIGSWLLDHYNVPLSGDPGPKLMLEAQ</sequence>
<protein>
    <submittedName>
        <fullName evidence="8">Cell division protein FtsI (Penicillin-binding protein 3)</fullName>
    </submittedName>
</protein>
<comment type="subcellular location">
    <subcellularLocation>
        <location evidence="1">Membrane</location>
    </subcellularLocation>
</comment>